<dbReference type="OrthoDB" id="9800814at2"/>
<dbReference type="PROSITE" id="PS50862">
    <property type="entry name" value="AA_TRNA_LIGASE_II"/>
    <property type="match status" value="1"/>
</dbReference>
<dbReference type="AlphaFoldDB" id="J7GWK8"/>
<keyword evidence="4" id="KW-0030">Aminoacyl-tRNA synthetase</keyword>
<dbReference type="HOGENOM" id="CLU_798512_0_0_6"/>
<dbReference type="InterPro" id="IPR006195">
    <property type="entry name" value="aa-tRNA-synth_II"/>
</dbReference>
<dbReference type="GO" id="GO:0004821">
    <property type="term" value="F:histidine-tRNA ligase activity"/>
    <property type="evidence" value="ECO:0007669"/>
    <property type="project" value="TreeGrafter"/>
</dbReference>
<comment type="subunit">
    <text evidence="1">Homodimer.</text>
</comment>
<sequence length="347" mass="42872">MKKIRGVKDFLPKKKIFYNKVIVYIKKIFYNYFFEIETPIIEKFFFFKKNNLFNEEIYKFKDYSKNILCLRPENTTPCLRIFNLYKKKIKIFYYGNMFRYEKPQKNKLRQFKQLGIEVFQNNIIEEINILILINKILFFFKKYIFEINDFFNFKNKFIYNKIILFFLYKKNIKTKKSIFKIIDKKFNIKKFIFNYKFLNKNYNNKIKKILFLLKKNIIFNPKLVRGIEYYSNIIFEWKNKNSVCGGGGYNFYSYTFLKKIKTSFGLSLGIDRLLFKKKMFKKKMFKIKINFFLNLFINKFYFSNNFSNIKIFKINKFILKIIYIKKIFFFHIKKILNLLKIIINNGY</sequence>
<protein>
    <recommendedName>
        <fullName evidence="2">Histidine--tRNA ligase</fullName>
    </recommendedName>
</protein>
<dbReference type="PANTHER" id="PTHR43707">
    <property type="entry name" value="HISTIDYL-TRNA SYNTHETASE"/>
    <property type="match status" value="1"/>
</dbReference>
<dbReference type="STRING" id="1202537.A33Y_0212"/>
<dbReference type="GO" id="GO:0005737">
    <property type="term" value="C:cytoplasm"/>
    <property type="evidence" value="ECO:0007669"/>
    <property type="project" value="InterPro"/>
</dbReference>
<dbReference type="Pfam" id="PF13393">
    <property type="entry name" value="tRNA-synt_His"/>
    <property type="match status" value="1"/>
</dbReference>
<gene>
    <name evidence="4" type="primary">hisS</name>
    <name evidence="4" type="ORF">A33Y_0212</name>
</gene>
<dbReference type="Gene3D" id="3.30.930.10">
    <property type="entry name" value="Bira Bifunctional Protein, Domain 2"/>
    <property type="match status" value="1"/>
</dbReference>
<feature type="domain" description="Aminoacyl-transfer RNA synthetases class-II family profile" evidence="3">
    <location>
        <begin position="33"/>
        <end position="274"/>
    </location>
</feature>
<organism evidence="4 5">
    <name type="scientific">Candidatus Carsonella ruddii CS isolate Thao2000</name>
    <dbReference type="NCBI Taxonomy" id="1202537"/>
    <lineage>
        <taxon>Bacteria</taxon>
        <taxon>Pseudomonadati</taxon>
        <taxon>Pseudomonadota</taxon>
        <taxon>Gammaproteobacteria</taxon>
        <taxon>Oceanospirillales</taxon>
        <taxon>Halomonadaceae</taxon>
        <taxon>Zymobacter group</taxon>
        <taxon>Candidatus Carsonella</taxon>
    </lineage>
</organism>
<dbReference type="PANTHER" id="PTHR43707:SF1">
    <property type="entry name" value="HISTIDINE--TRNA LIGASE, MITOCHONDRIAL-RELATED"/>
    <property type="match status" value="1"/>
</dbReference>
<dbReference type="RefSeq" id="WP_014887147.1">
    <property type="nucleotide sequence ID" value="NC_018415.1"/>
</dbReference>
<dbReference type="KEGG" id="crc:A33Y_0212"/>
<accession>J7GWK8</accession>
<evidence type="ECO:0000313" key="5">
    <source>
        <dbReference type="Proteomes" id="UP000003931"/>
    </source>
</evidence>
<dbReference type="InterPro" id="IPR041715">
    <property type="entry name" value="HisRS-like_core"/>
</dbReference>
<evidence type="ECO:0000259" key="3">
    <source>
        <dbReference type="PROSITE" id="PS50862"/>
    </source>
</evidence>
<dbReference type="SUPFAM" id="SSF55681">
    <property type="entry name" value="Class II aaRS and biotin synthetases"/>
    <property type="match status" value="1"/>
</dbReference>
<name>J7GWK8_CARRU</name>
<evidence type="ECO:0000313" key="4">
    <source>
        <dbReference type="EMBL" id="AFP83846.1"/>
    </source>
</evidence>
<proteinExistence type="predicted"/>
<dbReference type="EMBL" id="CP003542">
    <property type="protein sequence ID" value="AFP83846.1"/>
    <property type="molecule type" value="Genomic_DNA"/>
</dbReference>
<dbReference type="GO" id="GO:0006427">
    <property type="term" value="P:histidyl-tRNA aminoacylation"/>
    <property type="evidence" value="ECO:0007669"/>
    <property type="project" value="TreeGrafter"/>
</dbReference>
<dbReference type="Proteomes" id="UP000003931">
    <property type="component" value="Chromosome"/>
</dbReference>
<dbReference type="PATRIC" id="fig|1202537.3.peg.181"/>
<reference evidence="4 5" key="1">
    <citation type="journal article" date="2012" name="Mol. Biol. Evol.">
        <title>Genome reduction and co-evolution between the primary and secondary bacterial symbionts of psyllids.</title>
        <authorList>
            <person name="Sloan D.B."/>
            <person name="Moran N.A."/>
        </authorList>
    </citation>
    <scope>NUCLEOTIDE SEQUENCE [LARGE SCALE GENOMIC DNA]</scope>
    <source>
        <strain evidence="4 5">CS</strain>
    </source>
</reference>
<evidence type="ECO:0000256" key="2">
    <source>
        <dbReference type="ARBA" id="ARBA00017399"/>
    </source>
</evidence>
<evidence type="ECO:0000256" key="1">
    <source>
        <dbReference type="ARBA" id="ARBA00011738"/>
    </source>
</evidence>
<keyword evidence="4" id="KW-0436">Ligase</keyword>
<dbReference type="InterPro" id="IPR004516">
    <property type="entry name" value="HisRS/HisZ"/>
</dbReference>
<dbReference type="InterPro" id="IPR045864">
    <property type="entry name" value="aa-tRNA-synth_II/BPL/LPL"/>
</dbReference>